<feature type="region of interest" description="Disordered" evidence="2">
    <location>
        <begin position="13"/>
        <end position="36"/>
    </location>
</feature>
<comment type="caution">
    <text evidence="4">The sequence shown here is derived from an EMBL/GenBank/DDBJ whole genome shotgun (WGS) entry which is preliminary data.</text>
</comment>
<dbReference type="InterPro" id="IPR001509">
    <property type="entry name" value="Epimerase_deHydtase"/>
</dbReference>
<feature type="domain" description="NAD-dependent epimerase/dehydratase" evidence="3">
    <location>
        <begin position="71"/>
        <end position="356"/>
    </location>
</feature>
<evidence type="ECO:0000259" key="3">
    <source>
        <dbReference type="Pfam" id="PF01370"/>
    </source>
</evidence>
<dbReference type="Pfam" id="PF01370">
    <property type="entry name" value="Epimerase"/>
    <property type="match status" value="1"/>
</dbReference>
<evidence type="ECO:0000313" key="5">
    <source>
        <dbReference type="Proteomes" id="UP001301350"/>
    </source>
</evidence>
<proteinExistence type="inferred from homology"/>
<accession>A0AAV9IVI7</accession>
<reference evidence="4 5" key="1">
    <citation type="submission" date="2022-07" db="EMBL/GenBank/DDBJ databases">
        <title>Genome-wide signatures of adaptation to extreme environments.</title>
        <authorList>
            <person name="Cho C.H."/>
            <person name="Yoon H.S."/>
        </authorList>
    </citation>
    <scope>NUCLEOTIDE SEQUENCE [LARGE SCALE GENOMIC DNA]</scope>
    <source>
        <strain evidence="4 5">DBV 063 E5</strain>
    </source>
</reference>
<keyword evidence="5" id="KW-1185">Reference proteome</keyword>
<comment type="similarity">
    <text evidence="1">Belongs to the NAD(P)-dependent epimerase/dehydratase family.</text>
</comment>
<dbReference type="PANTHER" id="PTHR43000">
    <property type="entry name" value="DTDP-D-GLUCOSE 4,6-DEHYDRATASE-RELATED"/>
    <property type="match status" value="1"/>
</dbReference>
<dbReference type="Gene3D" id="3.40.50.720">
    <property type="entry name" value="NAD(P)-binding Rossmann-like Domain"/>
    <property type="match status" value="1"/>
</dbReference>
<dbReference type="InterPro" id="IPR036291">
    <property type="entry name" value="NAD(P)-bd_dom_sf"/>
</dbReference>
<dbReference type="SUPFAM" id="SSF51735">
    <property type="entry name" value="NAD(P)-binding Rossmann-fold domains"/>
    <property type="match status" value="1"/>
</dbReference>
<dbReference type="Proteomes" id="UP001301350">
    <property type="component" value="Unassembled WGS sequence"/>
</dbReference>
<organism evidence="4 5">
    <name type="scientific">Cyanidium caldarium</name>
    <name type="common">Red alga</name>
    <dbReference type="NCBI Taxonomy" id="2771"/>
    <lineage>
        <taxon>Eukaryota</taxon>
        <taxon>Rhodophyta</taxon>
        <taxon>Bangiophyceae</taxon>
        <taxon>Cyanidiales</taxon>
        <taxon>Cyanidiaceae</taxon>
        <taxon>Cyanidium</taxon>
    </lineage>
</organism>
<dbReference type="EMBL" id="JANCYW010000008">
    <property type="protein sequence ID" value="KAK4536272.1"/>
    <property type="molecule type" value="Genomic_DNA"/>
</dbReference>
<dbReference type="Gene3D" id="3.90.25.10">
    <property type="entry name" value="UDP-galactose 4-epimerase, domain 1"/>
    <property type="match status" value="1"/>
</dbReference>
<dbReference type="AlphaFoldDB" id="A0AAV9IVI7"/>
<evidence type="ECO:0000256" key="1">
    <source>
        <dbReference type="ARBA" id="ARBA00007637"/>
    </source>
</evidence>
<gene>
    <name evidence="4" type="ORF">CDCA_CDCA08G2297</name>
</gene>
<evidence type="ECO:0000256" key="2">
    <source>
        <dbReference type="SAM" id="MobiDB-lite"/>
    </source>
</evidence>
<sequence>MPLPFSFIPALLPRGRTTRPTHASLTPHHPRHATPSFTLPQRRRHHFFKPLRMLHADSNAPRSSPISGKTVFVLGGDGFCGWPTALHLSEIGYDVVIVDNLSRRKIDVELECESLTPIAPITERLRVWNTLSGGRLIRFEYLDVAHEYGQLLELIKRERPVAVVHFAEQRAAPYSMKGSRQKRYTIDNNVNGTMSVLTAVAESELDVHVVHLGTMGVYGYGSSGGRIPEGYIDVVLPSGERQSILHPAYPGSVYHASKCLDALLFQFFARNDGLRITDLHQGVVWGTFTDNTMRHELLMNRYDYDSDYGTVLNRFLMQAASDLPLTVYGTGGQTRAFIHIRDTCKCIALALANPPQPGDRVKIYNQVAETHRVRDLAALVARKTGARVDHVNNPRQEAAENELDVSNQNFRSLGWAPVTLEETLLDEVVGVAERYRHRIDVNKIMPSSFWNKRRAAECRAAPVLNSNGQAVTGSDGGGGDADGAAIDWQERLMQQLAGGDAHKLERVRAALRGE</sequence>
<evidence type="ECO:0000313" key="4">
    <source>
        <dbReference type="EMBL" id="KAK4536272.1"/>
    </source>
</evidence>
<name>A0AAV9IVI7_CYACA</name>
<protein>
    <recommendedName>
        <fullName evidence="3">NAD-dependent epimerase/dehydratase domain-containing protein</fullName>
    </recommendedName>
</protein>